<reference evidence="4" key="2">
    <citation type="submission" date="2025-08" db="UniProtKB">
        <authorList>
            <consortium name="RefSeq"/>
        </authorList>
    </citation>
    <scope>IDENTIFICATION</scope>
    <source>
        <tissue evidence="4">Leaf</tissue>
    </source>
</reference>
<dbReference type="Proteomes" id="UP000087766">
    <property type="component" value="Chromosome 6"/>
</dbReference>
<dbReference type="PANTHER" id="PTHR33223">
    <property type="entry name" value="CCHC-TYPE DOMAIN-CONTAINING PROTEIN"/>
    <property type="match status" value="1"/>
</dbReference>
<evidence type="ECO:0000313" key="4">
    <source>
        <dbReference type="RefSeq" id="XP_014503250.1"/>
    </source>
</evidence>
<proteinExistence type="predicted"/>
<organism evidence="3 4">
    <name type="scientific">Vigna radiata var. radiata</name>
    <name type="common">Mung bean</name>
    <name type="synonym">Phaseolus aureus</name>
    <dbReference type="NCBI Taxonomy" id="3916"/>
    <lineage>
        <taxon>Eukaryota</taxon>
        <taxon>Viridiplantae</taxon>
        <taxon>Streptophyta</taxon>
        <taxon>Embryophyta</taxon>
        <taxon>Tracheophyta</taxon>
        <taxon>Spermatophyta</taxon>
        <taxon>Magnoliopsida</taxon>
        <taxon>eudicotyledons</taxon>
        <taxon>Gunneridae</taxon>
        <taxon>Pentapetalae</taxon>
        <taxon>rosids</taxon>
        <taxon>fabids</taxon>
        <taxon>Fabales</taxon>
        <taxon>Fabaceae</taxon>
        <taxon>Papilionoideae</taxon>
        <taxon>50 kb inversion clade</taxon>
        <taxon>NPAAA clade</taxon>
        <taxon>indigoferoid/millettioid clade</taxon>
        <taxon>Phaseoleae</taxon>
        <taxon>Vigna</taxon>
    </lineage>
</organism>
<feature type="region of interest" description="Disordered" evidence="1">
    <location>
        <begin position="190"/>
        <end position="227"/>
    </location>
</feature>
<dbReference type="PANTHER" id="PTHR33223:SF10">
    <property type="entry name" value="AMINOTRANSFERASE-LIKE PLANT MOBILE DOMAIN-CONTAINING PROTEIN"/>
    <property type="match status" value="1"/>
</dbReference>
<protein>
    <submittedName>
        <fullName evidence="4">Uncharacterized protein LOC106763592</fullName>
    </submittedName>
</protein>
<feature type="compositionally biased region" description="Basic residues" evidence="1">
    <location>
        <begin position="311"/>
        <end position="324"/>
    </location>
</feature>
<feature type="compositionally biased region" description="Basic and acidic residues" evidence="1">
    <location>
        <begin position="325"/>
        <end position="362"/>
    </location>
</feature>
<dbReference type="AlphaFoldDB" id="A0A1S3UB54"/>
<keyword evidence="3" id="KW-1185">Reference proteome</keyword>
<evidence type="ECO:0000313" key="3">
    <source>
        <dbReference type="Proteomes" id="UP000087766"/>
    </source>
</evidence>
<feature type="domain" description="Retrotransposon gag" evidence="2">
    <location>
        <begin position="67"/>
        <end position="155"/>
    </location>
</feature>
<dbReference type="GeneID" id="106763592"/>
<reference evidence="3" key="1">
    <citation type="journal article" date="2014" name="Nat. Commun.">
        <title>Genome sequence of mungbean and insights into evolution within Vigna species.</title>
        <authorList>
            <person name="Kang Y.J."/>
            <person name="Kim S.K."/>
            <person name="Kim M.Y."/>
            <person name="Lestari P."/>
            <person name="Kim K.H."/>
            <person name="Ha B.K."/>
            <person name="Jun T.H."/>
            <person name="Hwang W.J."/>
            <person name="Lee T."/>
            <person name="Lee J."/>
            <person name="Shim S."/>
            <person name="Yoon M.Y."/>
            <person name="Jang Y.E."/>
            <person name="Han K.S."/>
            <person name="Taeprayoon P."/>
            <person name="Yoon N."/>
            <person name="Somta P."/>
            <person name="Tanya P."/>
            <person name="Kim K.S."/>
            <person name="Gwag J.G."/>
            <person name="Moon J.K."/>
            <person name="Lee Y.H."/>
            <person name="Park B.S."/>
            <person name="Bombarely A."/>
            <person name="Doyle J.J."/>
            <person name="Jackson S.A."/>
            <person name="Schafleitner R."/>
            <person name="Srinives P."/>
            <person name="Varshney R.K."/>
            <person name="Lee S.H."/>
        </authorList>
    </citation>
    <scope>NUCLEOTIDE SEQUENCE [LARGE SCALE GENOMIC DNA]</scope>
    <source>
        <strain evidence="3">cv. VC1973A</strain>
    </source>
</reference>
<feature type="region of interest" description="Disordered" evidence="1">
    <location>
        <begin position="306"/>
        <end position="372"/>
    </location>
</feature>
<sequence length="372" mass="43623">MHTPPRNDQSPNPLPFTEAVMQASMSNRPPPPIERFDDTLDPEHHLRNFIDSMAYYSKSDPVKCIAFSQSLKGEALEWYYTLPPNTIDSFRTVMTLFRKHYATNRKDGVTVAELVNLKQEKDDSLRSFMQRYNEAVRRVKGVNEQFIIGNLPNSLKPGYVSEHLYARLPSSMEELQERVTQFIRMEDQRYSRRKAQTEAPANGNKKETRQVRERDRRPPIRDLPLPLSPQYDHYARLNAPLAKVFNEALSTELLNVRKRPTPQTADATKICLFHDNQRHTTKYCTTLKDELERLIRAGYLRQFVKEEPKSHKQFPRKERSRKRIHDTNVRPRDHSRSRPRERDRSQSHPREHVRERPIRGRIDTISGGFAGG</sequence>
<evidence type="ECO:0000256" key="1">
    <source>
        <dbReference type="SAM" id="MobiDB-lite"/>
    </source>
</evidence>
<dbReference type="Pfam" id="PF03732">
    <property type="entry name" value="Retrotrans_gag"/>
    <property type="match status" value="1"/>
</dbReference>
<name>A0A1S3UB54_VIGRR</name>
<accession>A0A1S3UB54</accession>
<feature type="compositionally biased region" description="Basic and acidic residues" evidence="1">
    <location>
        <begin position="204"/>
        <end position="220"/>
    </location>
</feature>
<dbReference type="InterPro" id="IPR005162">
    <property type="entry name" value="Retrotrans_gag_dom"/>
</dbReference>
<dbReference type="KEGG" id="vra:106763592"/>
<gene>
    <name evidence="4" type="primary">LOC106763592</name>
</gene>
<evidence type="ECO:0000259" key="2">
    <source>
        <dbReference type="Pfam" id="PF03732"/>
    </source>
</evidence>
<dbReference type="OrthoDB" id="1740536at2759"/>
<dbReference type="RefSeq" id="XP_014503250.1">
    <property type="nucleotide sequence ID" value="XM_014647764.1"/>
</dbReference>